<feature type="compositionally biased region" description="Polar residues" evidence="19">
    <location>
        <begin position="468"/>
        <end position="497"/>
    </location>
</feature>
<accession>A0A9D4SRJ3</accession>
<dbReference type="GO" id="GO:0042357">
    <property type="term" value="P:thiamine diphosphate metabolic process"/>
    <property type="evidence" value="ECO:0007669"/>
    <property type="project" value="TreeGrafter"/>
</dbReference>
<feature type="region of interest" description="Disordered" evidence="19">
    <location>
        <begin position="403"/>
        <end position="434"/>
    </location>
</feature>
<feature type="domain" description="THAP-type" evidence="20">
    <location>
        <begin position="202"/>
        <end position="298"/>
    </location>
</feature>
<dbReference type="GO" id="GO:0008270">
    <property type="term" value="F:zinc ion binding"/>
    <property type="evidence" value="ECO:0007669"/>
    <property type="project" value="UniProtKB-KW"/>
</dbReference>
<dbReference type="SMART" id="SM00692">
    <property type="entry name" value="DM3"/>
    <property type="match status" value="1"/>
</dbReference>
<evidence type="ECO:0000313" key="23">
    <source>
        <dbReference type="Proteomes" id="UP000821837"/>
    </source>
</evidence>
<dbReference type="Proteomes" id="UP000821837">
    <property type="component" value="Unassembled WGS sequence"/>
</dbReference>
<organism evidence="22 23">
    <name type="scientific">Rhipicephalus sanguineus</name>
    <name type="common">Brown dog tick</name>
    <name type="synonym">Ixodes sanguineus</name>
    <dbReference type="NCBI Taxonomy" id="34632"/>
    <lineage>
        <taxon>Eukaryota</taxon>
        <taxon>Metazoa</taxon>
        <taxon>Ecdysozoa</taxon>
        <taxon>Arthropoda</taxon>
        <taxon>Chelicerata</taxon>
        <taxon>Arachnida</taxon>
        <taxon>Acari</taxon>
        <taxon>Parasitiformes</taxon>
        <taxon>Ixodida</taxon>
        <taxon>Ixodoidea</taxon>
        <taxon>Ixodidae</taxon>
        <taxon>Rhipicephalinae</taxon>
        <taxon>Rhipicephalus</taxon>
        <taxon>Rhipicephalus</taxon>
    </lineage>
</organism>
<dbReference type="PANTHER" id="PTHR14586">
    <property type="entry name" value="THIAMINE-TRIPHOSPHATASE"/>
    <property type="match status" value="1"/>
</dbReference>
<evidence type="ECO:0000256" key="16">
    <source>
        <dbReference type="ARBA" id="ARBA00048194"/>
    </source>
</evidence>
<keyword evidence="12" id="KW-0862">Zinc</keyword>
<dbReference type="SUPFAM" id="SSF57716">
    <property type="entry name" value="Glucocorticoid receptor-like (DNA-binding domain)"/>
    <property type="match status" value="1"/>
</dbReference>
<dbReference type="InterPro" id="IPR033469">
    <property type="entry name" value="CYTH-like_dom_sf"/>
</dbReference>
<dbReference type="PANTHER" id="PTHR14586:SF1">
    <property type="entry name" value="THIAMINE-TRIPHOSPHATASE"/>
    <property type="match status" value="1"/>
</dbReference>
<evidence type="ECO:0000256" key="3">
    <source>
        <dbReference type="ARBA" id="ARBA00004496"/>
    </source>
</evidence>
<dbReference type="InterPro" id="IPR023577">
    <property type="entry name" value="CYTH_domain"/>
</dbReference>
<dbReference type="GO" id="GO:0006772">
    <property type="term" value="P:thiamine metabolic process"/>
    <property type="evidence" value="ECO:0007669"/>
    <property type="project" value="InterPro"/>
</dbReference>
<keyword evidence="10 17" id="KW-0863">Zinc-finger</keyword>
<evidence type="ECO:0000256" key="5">
    <source>
        <dbReference type="ARBA" id="ARBA00011245"/>
    </source>
</evidence>
<evidence type="ECO:0000256" key="9">
    <source>
        <dbReference type="ARBA" id="ARBA00022723"/>
    </source>
</evidence>
<feature type="coiled-coil region" evidence="18">
    <location>
        <begin position="615"/>
        <end position="642"/>
    </location>
</feature>
<dbReference type="GO" id="GO:0050333">
    <property type="term" value="F:thiamine triphosphate phosphatase activity"/>
    <property type="evidence" value="ECO:0007669"/>
    <property type="project" value="UniProtKB-EC"/>
</dbReference>
<evidence type="ECO:0000256" key="7">
    <source>
        <dbReference type="ARBA" id="ARBA00020088"/>
    </source>
</evidence>
<evidence type="ECO:0000313" key="22">
    <source>
        <dbReference type="EMBL" id="KAH7944530.1"/>
    </source>
</evidence>
<keyword evidence="15 17" id="KW-0238">DNA-binding</keyword>
<name>A0A9D4SRJ3_RHISA</name>
<comment type="subcellular location">
    <subcellularLocation>
        <location evidence="3">Cytoplasm</location>
    </subcellularLocation>
</comment>
<evidence type="ECO:0000256" key="19">
    <source>
        <dbReference type="SAM" id="MobiDB-lite"/>
    </source>
</evidence>
<dbReference type="VEuPathDB" id="VectorBase:RSAN_049495"/>
<dbReference type="SMART" id="SM01118">
    <property type="entry name" value="CYTH"/>
    <property type="match status" value="1"/>
</dbReference>
<comment type="function">
    <text evidence="2">Hydrolase highly specific for thiamine triphosphate (ThTP).</text>
</comment>
<comment type="cofactor">
    <cofactor evidence="1">
        <name>Mg(2+)</name>
        <dbReference type="ChEBI" id="CHEBI:18420"/>
    </cofactor>
</comment>
<dbReference type="InterPro" id="IPR006612">
    <property type="entry name" value="THAP_Znf"/>
</dbReference>
<dbReference type="Gene3D" id="2.40.320.10">
    <property type="entry name" value="Hypothetical Protein Pfu-838710-001"/>
    <property type="match status" value="1"/>
</dbReference>
<dbReference type="CDD" id="cd07758">
    <property type="entry name" value="ThTPase"/>
    <property type="match status" value="1"/>
</dbReference>
<dbReference type="PROSITE" id="PS50950">
    <property type="entry name" value="ZF_THAP"/>
    <property type="match status" value="1"/>
</dbReference>
<dbReference type="AlphaFoldDB" id="A0A9D4SRJ3"/>
<evidence type="ECO:0000256" key="11">
    <source>
        <dbReference type="ARBA" id="ARBA00022801"/>
    </source>
</evidence>
<evidence type="ECO:0000256" key="4">
    <source>
        <dbReference type="ARBA" id="ARBA00008181"/>
    </source>
</evidence>
<dbReference type="EMBL" id="JABSTV010001253">
    <property type="protein sequence ID" value="KAH7944530.1"/>
    <property type="molecule type" value="Genomic_DNA"/>
</dbReference>
<keyword evidence="9" id="KW-0479">Metal-binding</keyword>
<keyword evidence="11" id="KW-0378">Hydrolase</keyword>
<evidence type="ECO:0000256" key="13">
    <source>
        <dbReference type="ARBA" id="ARBA00022842"/>
    </source>
</evidence>
<evidence type="ECO:0000256" key="10">
    <source>
        <dbReference type="ARBA" id="ARBA00022771"/>
    </source>
</evidence>
<gene>
    <name evidence="22" type="ORF">HPB52_021347</name>
</gene>
<comment type="subunit">
    <text evidence="5">Monomer.</text>
</comment>
<dbReference type="SMART" id="SM00980">
    <property type="entry name" value="THAP"/>
    <property type="match status" value="1"/>
</dbReference>
<comment type="similarity">
    <text evidence="4">Belongs to the ThTPase family.</text>
</comment>
<evidence type="ECO:0000256" key="8">
    <source>
        <dbReference type="ARBA" id="ARBA00022490"/>
    </source>
</evidence>
<reference evidence="22" key="2">
    <citation type="submission" date="2021-09" db="EMBL/GenBank/DDBJ databases">
        <authorList>
            <person name="Jia N."/>
            <person name="Wang J."/>
            <person name="Shi W."/>
            <person name="Du L."/>
            <person name="Sun Y."/>
            <person name="Zhan W."/>
            <person name="Jiang J."/>
            <person name="Wang Q."/>
            <person name="Zhang B."/>
            <person name="Ji P."/>
            <person name="Sakyi L.B."/>
            <person name="Cui X."/>
            <person name="Yuan T."/>
            <person name="Jiang B."/>
            <person name="Yang W."/>
            <person name="Lam T.T.-Y."/>
            <person name="Chang Q."/>
            <person name="Ding S."/>
            <person name="Wang X."/>
            <person name="Zhu J."/>
            <person name="Ruan X."/>
            <person name="Zhao L."/>
            <person name="Wei J."/>
            <person name="Que T."/>
            <person name="Du C."/>
            <person name="Cheng J."/>
            <person name="Dai P."/>
            <person name="Han X."/>
            <person name="Huang E."/>
            <person name="Gao Y."/>
            <person name="Liu J."/>
            <person name="Shao H."/>
            <person name="Ye R."/>
            <person name="Li L."/>
            <person name="Wei W."/>
            <person name="Wang X."/>
            <person name="Wang C."/>
            <person name="Huo Q."/>
            <person name="Li W."/>
            <person name="Guo W."/>
            <person name="Chen H."/>
            <person name="Chen S."/>
            <person name="Zhou L."/>
            <person name="Zhou L."/>
            <person name="Ni X."/>
            <person name="Tian J."/>
            <person name="Zhou Y."/>
            <person name="Sheng Y."/>
            <person name="Liu T."/>
            <person name="Pan Y."/>
            <person name="Xia L."/>
            <person name="Li J."/>
            <person name="Zhao F."/>
            <person name="Cao W."/>
        </authorList>
    </citation>
    <scope>NUCLEOTIDE SEQUENCE</scope>
    <source>
        <strain evidence="22">Rsan-2018</strain>
        <tissue evidence="22">Larvae</tissue>
    </source>
</reference>
<evidence type="ECO:0000256" key="6">
    <source>
        <dbReference type="ARBA" id="ARBA00012378"/>
    </source>
</evidence>
<evidence type="ECO:0000256" key="12">
    <source>
        <dbReference type="ARBA" id="ARBA00022833"/>
    </source>
</evidence>
<protein>
    <recommendedName>
        <fullName evidence="7">Thiamine-triphosphatase</fullName>
        <ecNumber evidence="6">3.6.1.28</ecNumber>
    </recommendedName>
</protein>
<evidence type="ECO:0000256" key="2">
    <source>
        <dbReference type="ARBA" id="ARBA00002106"/>
    </source>
</evidence>
<dbReference type="PROSITE" id="PS51707">
    <property type="entry name" value="CYTH"/>
    <property type="match status" value="1"/>
</dbReference>
<feature type="domain" description="CYTH" evidence="21">
    <location>
        <begin position="10"/>
        <end position="208"/>
    </location>
</feature>
<dbReference type="GO" id="GO:0003677">
    <property type="term" value="F:DNA binding"/>
    <property type="evidence" value="ECO:0007669"/>
    <property type="project" value="UniProtKB-UniRule"/>
</dbReference>
<dbReference type="GO" id="GO:0000287">
    <property type="term" value="F:magnesium ion binding"/>
    <property type="evidence" value="ECO:0007669"/>
    <property type="project" value="TreeGrafter"/>
</dbReference>
<keyword evidence="13" id="KW-0460">Magnesium</keyword>
<keyword evidence="8" id="KW-0963">Cytoplasm</keyword>
<evidence type="ECO:0000256" key="17">
    <source>
        <dbReference type="PROSITE-ProRule" id="PRU00309"/>
    </source>
</evidence>
<dbReference type="Pfam" id="PF01928">
    <property type="entry name" value="CYTH"/>
    <property type="match status" value="1"/>
</dbReference>
<evidence type="ECO:0000259" key="21">
    <source>
        <dbReference type="PROSITE" id="PS51707"/>
    </source>
</evidence>
<evidence type="ECO:0000256" key="1">
    <source>
        <dbReference type="ARBA" id="ARBA00001946"/>
    </source>
</evidence>
<evidence type="ECO:0000256" key="18">
    <source>
        <dbReference type="SAM" id="Coils"/>
    </source>
</evidence>
<comment type="catalytic activity">
    <reaction evidence="16">
        <text>thiamine triphosphate + H2O = thiamine diphosphate + phosphate + H(+)</text>
        <dbReference type="Rhea" id="RHEA:11744"/>
        <dbReference type="ChEBI" id="CHEBI:15377"/>
        <dbReference type="ChEBI" id="CHEBI:15378"/>
        <dbReference type="ChEBI" id="CHEBI:43474"/>
        <dbReference type="ChEBI" id="CHEBI:58937"/>
        <dbReference type="ChEBI" id="CHEBI:58938"/>
        <dbReference type="EC" id="3.6.1.28"/>
    </reaction>
</comment>
<keyword evidence="14" id="KW-0007">Acetylation</keyword>
<evidence type="ECO:0000256" key="15">
    <source>
        <dbReference type="ARBA" id="ARBA00023125"/>
    </source>
</evidence>
<comment type="caution">
    <text evidence="22">The sequence shown here is derived from an EMBL/GenBank/DDBJ whole genome shotgun (WGS) entry which is preliminary data.</text>
</comment>
<dbReference type="SUPFAM" id="SSF55154">
    <property type="entry name" value="CYTH-like phosphatases"/>
    <property type="match status" value="1"/>
</dbReference>
<feature type="region of interest" description="Disordered" evidence="19">
    <location>
        <begin position="297"/>
        <end position="320"/>
    </location>
</feature>
<keyword evidence="18" id="KW-0175">Coiled coil</keyword>
<evidence type="ECO:0000259" key="20">
    <source>
        <dbReference type="PROSITE" id="PS50950"/>
    </source>
</evidence>
<dbReference type="EC" id="3.6.1.28" evidence="6"/>
<reference evidence="22" key="1">
    <citation type="journal article" date="2020" name="Cell">
        <title>Large-Scale Comparative Analyses of Tick Genomes Elucidate Their Genetic Diversity and Vector Capacities.</title>
        <authorList>
            <consortium name="Tick Genome and Microbiome Consortium (TIGMIC)"/>
            <person name="Jia N."/>
            <person name="Wang J."/>
            <person name="Shi W."/>
            <person name="Du L."/>
            <person name="Sun Y."/>
            <person name="Zhan W."/>
            <person name="Jiang J.F."/>
            <person name="Wang Q."/>
            <person name="Zhang B."/>
            <person name="Ji P."/>
            <person name="Bell-Sakyi L."/>
            <person name="Cui X.M."/>
            <person name="Yuan T.T."/>
            <person name="Jiang B.G."/>
            <person name="Yang W.F."/>
            <person name="Lam T.T."/>
            <person name="Chang Q.C."/>
            <person name="Ding S.J."/>
            <person name="Wang X.J."/>
            <person name="Zhu J.G."/>
            <person name="Ruan X.D."/>
            <person name="Zhao L."/>
            <person name="Wei J.T."/>
            <person name="Ye R.Z."/>
            <person name="Que T.C."/>
            <person name="Du C.H."/>
            <person name="Zhou Y.H."/>
            <person name="Cheng J.X."/>
            <person name="Dai P.F."/>
            <person name="Guo W.B."/>
            <person name="Han X.H."/>
            <person name="Huang E.J."/>
            <person name="Li L.F."/>
            <person name="Wei W."/>
            <person name="Gao Y.C."/>
            <person name="Liu J.Z."/>
            <person name="Shao H.Z."/>
            <person name="Wang X."/>
            <person name="Wang C.C."/>
            <person name="Yang T.C."/>
            <person name="Huo Q.B."/>
            <person name="Li W."/>
            <person name="Chen H.Y."/>
            <person name="Chen S.E."/>
            <person name="Zhou L.G."/>
            <person name="Ni X.B."/>
            <person name="Tian J.H."/>
            <person name="Sheng Y."/>
            <person name="Liu T."/>
            <person name="Pan Y.S."/>
            <person name="Xia L.Y."/>
            <person name="Li J."/>
            <person name="Zhao F."/>
            <person name="Cao W.C."/>
        </authorList>
    </citation>
    <scope>NUCLEOTIDE SEQUENCE</scope>
    <source>
        <strain evidence="22">Rsan-2018</strain>
    </source>
</reference>
<dbReference type="Pfam" id="PF05485">
    <property type="entry name" value="THAP"/>
    <property type="match status" value="1"/>
</dbReference>
<sequence length="663" mass="74054">MATAELPTRCREVERKFKVPPDIEQRLLALGAPLVSRKTFVDTYFDTEDYILSLRDHWLRLRTVDNSNTWELKHRKKGDVTRGPATAYREERGDSQIMATLGEVLPRQTEEVSRVSDLVTNGTLRELAVIKTDRKTFRAPGNAVVDIDETDWGFSVGEIEVVLAESDDGSDLPGDVDRATAEIAALSAQLGIGQEGPPHEGKVESCLRLRRPELYNRTPLCSEHRTLFSAPLDADRRAEWARRIGRSDKELTRRDKVCERHFEPHFVLRTWTREYKGRIIEGERDPPGLTSDALPTVFEPPPEEPVDRPTNATKPRRRGKVMVENWRPRICPTRPEAARRRRYVDYKQLNSGAGAFTRSAAEDRAWVLSRRDAERSGAKSTAAADAYYDWAPTMTTKPSKTYVVKKRPTRQLASNGSDMSWRSAVTHSKRPGDDAHCLPSDATLCKSSSSVSVGNPVIVRFDKPTLHSPGSGSSKAHTSRGATAQRQSTGTDEAATGTSTPFDKLFVAAKQISLPSSSWAVHCIEENGFRDIVASEIIVVHEPPAIAVRTLKTMHVKSDMSVAILVMGKPVHSVPGMGRELSSAIDLEQLLKALDSVSICKGGPEKNSYMPFELTWSLQETNENLKAQLQALRAELTLVKQGIEFRQEEENEQEVIIVQLHFF</sequence>
<dbReference type="InterPro" id="IPR012177">
    <property type="entry name" value="ThTPase_euk"/>
</dbReference>
<feature type="region of interest" description="Disordered" evidence="19">
    <location>
        <begin position="461"/>
        <end position="497"/>
    </location>
</feature>
<evidence type="ECO:0000256" key="14">
    <source>
        <dbReference type="ARBA" id="ARBA00022990"/>
    </source>
</evidence>
<dbReference type="InterPro" id="IPR039582">
    <property type="entry name" value="THTPA"/>
</dbReference>
<keyword evidence="23" id="KW-1185">Reference proteome</keyword>
<dbReference type="GO" id="GO:0005737">
    <property type="term" value="C:cytoplasm"/>
    <property type="evidence" value="ECO:0007669"/>
    <property type="project" value="UniProtKB-SubCell"/>
</dbReference>
<feature type="compositionally biased region" description="Polar residues" evidence="19">
    <location>
        <begin position="411"/>
        <end position="426"/>
    </location>
</feature>
<proteinExistence type="inferred from homology"/>